<dbReference type="InterPro" id="IPR051205">
    <property type="entry name" value="UbiH/COQ6_monooxygenase"/>
</dbReference>
<evidence type="ECO:0000256" key="2">
    <source>
        <dbReference type="ARBA" id="ARBA00004749"/>
    </source>
</evidence>
<gene>
    <name evidence="9" type="ORF">F0357_07130</name>
</gene>
<dbReference type="GO" id="GO:0071949">
    <property type="term" value="F:FAD binding"/>
    <property type="evidence" value="ECO:0007669"/>
    <property type="project" value="InterPro"/>
</dbReference>
<sequence length="419" mass="44929">MAFTPRSVAAPAAGDTIADVSIVGGGTVGLVTALAVRHADPNASVVLIDARPPGPYKDERASAIAAAVRRMLTRLGAWDAIEGEAEPIRDMIVTDSRLRDTVRPVFLTFGGDVEPGEPFAHMVPNAVMLDALAGAAERAGVRTIAPATVDDFTVDGAVATLHFTGGDTLRTRLLVAADGVRSRLRGLAGIGVVRSDYNQSAIVTTVAHERPHEGRAVEHFLPHGPFAILPLTGNRSSLVWTERRAEAERLIALEDFTFETELERRFGRELGAISLAGPRHAYPLGISLARAFVAPRFALVGDAAHGIHPIAGQGLNMGFRDAAALAEVLVDARRLGLDPGALDILKRYESWRRFDTVEMGFTTDVLNRLFRTDIGLVRQVRDIGLGLVDRLPPLKKHFIREAAGLGGADIPRLMRGEAI</sequence>
<feature type="domain" description="FAD-binding" evidence="8">
    <location>
        <begin position="18"/>
        <end position="332"/>
    </location>
</feature>
<dbReference type="NCBIfam" id="NF005599">
    <property type="entry name" value="PRK07333.1"/>
    <property type="match status" value="1"/>
</dbReference>
<dbReference type="InterPro" id="IPR018168">
    <property type="entry name" value="Ubi_Hdrlase_CS"/>
</dbReference>
<dbReference type="FunFam" id="3.50.50.60:FF:000021">
    <property type="entry name" value="Ubiquinone biosynthesis monooxygenase COQ6"/>
    <property type="match status" value="1"/>
</dbReference>
<keyword evidence="9" id="KW-0830">Ubiquinone</keyword>
<dbReference type="Gene3D" id="3.50.50.60">
    <property type="entry name" value="FAD/NAD(P)-binding domain"/>
    <property type="match status" value="2"/>
</dbReference>
<dbReference type="NCBIfam" id="TIGR01988">
    <property type="entry name" value="Ubi-OHases"/>
    <property type="match status" value="1"/>
</dbReference>
<protein>
    <submittedName>
        <fullName evidence="9">Ubiquinone biosynthesis hydroxylase</fullName>
    </submittedName>
</protein>
<keyword evidence="10" id="KW-1185">Reference proteome</keyword>
<dbReference type="AlphaFoldDB" id="A0A6A7Y2T0"/>
<dbReference type="UniPathway" id="UPA00232"/>
<evidence type="ECO:0000259" key="8">
    <source>
        <dbReference type="Pfam" id="PF01494"/>
    </source>
</evidence>
<keyword evidence="4" id="KW-0285">Flavoprotein</keyword>
<dbReference type="InterPro" id="IPR036188">
    <property type="entry name" value="FAD/NAD-bd_sf"/>
</dbReference>
<dbReference type="InterPro" id="IPR002938">
    <property type="entry name" value="FAD-bd"/>
</dbReference>
<evidence type="ECO:0000256" key="4">
    <source>
        <dbReference type="ARBA" id="ARBA00022630"/>
    </source>
</evidence>
<evidence type="ECO:0000256" key="5">
    <source>
        <dbReference type="ARBA" id="ARBA00022827"/>
    </source>
</evidence>
<dbReference type="PANTHER" id="PTHR43876">
    <property type="entry name" value="UBIQUINONE BIOSYNTHESIS MONOOXYGENASE COQ6, MITOCHONDRIAL"/>
    <property type="match status" value="1"/>
</dbReference>
<dbReference type="PANTHER" id="PTHR43876:SF7">
    <property type="entry name" value="UBIQUINONE BIOSYNTHESIS MONOOXYGENASE COQ6, MITOCHONDRIAL"/>
    <property type="match status" value="1"/>
</dbReference>
<evidence type="ECO:0000313" key="10">
    <source>
        <dbReference type="Proteomes" id="UP000332515"/>
    </source>
</evidence>
<dbReference type="GO" id="GO:0004497">
    <property type="term" value="F:monooxygenase activity"/>
    <property type="evidence" value="ECO:0007669"/>
    <property type="project" value="UniProtKB-KW"/>
</dbReference>
<organism evidence="9 10">
    <name type="scientific">Segnochrobactrum spirostomi</name>
    <dbReference type="NCBI Taxonomy" id="2608987"/>
    <lineage>
        <taxon>Bacteria</taxon>
        <taxon>Pseudomonadati</taxon>
        <taxon>Pseudomonadota</taxon>
        <taxon>Alphaproteobacteria</taxon>
        <taxon>Hyphomicrobiales</taxon>
        <taxon>Segnochrobactraceae</taxon>
        <taxon>Segnochrobactrum</taxon>
    </lineage>
</organism>
<name>A0A6A7Y2T0_9HYPH</name>
<dbReference type="Proteomes" id="UP000332515">
    <property type="component" value="Unassembled WGS sequence"/>
</dbReference>
<dbReference type="GO" id="GO:0110142">
    <property type="term" value="C:ubiquinone biosynthesis complex"/>
    <property type="evidence" value="ECO:0007669"/>
    <property type="project" value="UniProtKB-ARBA"/>
</dbReference>
<comment type="cofactor">
    <cofactor evidence="1">
        <name>FAD</name>
        <dbReference type="ChEBI" id="CHEBI:57692"/>
    </cofactor>
</comment>
<evidence type="ECO:0000313" key="9">
    <source>
        <dbReference type="EMBL" id="MQT12441.1"/>
    </source>
</evidence>
<dbReference type="RefSeq" id="WP_153479705.1">
    <property type="nucleotide sequence ID" value="NZ_VWNA01000001.1"/>
</dbReference>
<dbReference type="EMBL" id="VWNA01000001">
    <property type="protein sequence ID" value="MQT12441.1"/>
    <property type="molecule type" value="Genomic_DNA"/>
</dbReference>
<comment type="similarity">
    <text evidence="3">Belongs to the UbiH/COQ6 family.</text>
</comment>
<keyword evidence="5" id="KW-0274">FAD</keyword>
<dbReference type="SUPFAM" id="SSF51905">
    <property type="entry name" value="FAD/NAD(P)-binding domain"/>
    <property type="match status" value="1"/>
</dbReference>
<reference evidence="9 10" key="1">
    <citation type="submission" date="2019-09" db="EMBL/GenBank/DDBJ databases">
        <title>Segnochrobactrum spirostomi gen. nov., sp. nov., isolated from the ciliate Spirostomum cf. yagiui and description of a novel family, Segnochrobactraceae fam. nov. within the order Rhizobiales of the class Alphaproteobacteria.</title>
        <authorList>
            <person name="Akter S."/>
            <person name="Shazib S.U.A."/>
            <person name="Shin M.K."/>
        </authorList>
    </citation>
    <scope>NUCLEOTIDE SEQUENCE [LARGE SCALE GENOMIC DNA]</scope>
    <source>
        <strain evidence="9 10">Sp-1</strain>
    </source>
</reference>
<comment type="caution">
    <text evidence="9">The sequence shown here is derived from an EMBL/GenBank/DDBJ whole genome shotgun (WGS) entry which is preliminary data.</text>
</comment>
<dbReference type="Pfam" id="PF01494">
    <property type="entry name" value="FAD_binding_3"/>
    <property type="match status" value="1"/>
</dbReference>
<evidence type="ECO:0000256" key="3">
    <source>
        <dbReference type="ARBA" id="ARBA00005349"/>
    </source>
</evidence>
<dbReference type="InterPro" id="IPR010971">
    <property type="entry name" value="UbiH/COQ6"/>
</dbReference>
<accession>A0A6A7Y2T0</accession>
<keyword evidence="7" id="KW-0503">Monooxygenase</keyword>
<dbReference type="PROSITE" id="PS01304">
    <property type="entry name" value="UBIH"/>
    <property type="match status" value="1"/>
</dbReference>
<dbReference type="PRINTS" id="PR00420">
    <property type="entry name" value="RNGMNOXGNASE"/>
</dbReference>
<comment type="pathway">
    <text evidence="2">Cofactor biosynthesis; ubiquinone biosynthesis.</text>
</comment>
<keyword evidence="6" id="KW-0560">Oxidoreductase</keyword>
<proteinExistence type="inferred from homology"/>
<evidence type="ECO:0000256" key="7">
    <source>
        <dbReference type="ARBA" id="ARBA00023033"/>
    </source>
</evidence>
<dbReference type="GO" id="GO:0016705">
    <property type="term" value="F:oxidoreductase activity, acting on paired donors, with incorporation or reduction of molecular oxygen"/>
    <property type="evidence" value="ECO:0007669"/>
    <property type="project" value="InterPro"/>
</dbReference>
<evidence type="ECO:0000256" key="6">
    <source>
        <dbReference type="ARBA" id="ARBA00023002"/>
    </source>
</evidence>
<dbReference type="GO" id="GO:0006744">
    <property type="term" value="P:ubiquinone biosynthetic process"/>
    <property type="evidence" value="ECO:0007669"/>
    <property type="project" value="UniProtKB-UniPathway"/>
</dbReference>
<evidence type="ECO:0000256" key="1">
    <source>
        <dbReference type="ARBA" id="ARBA00001974"/>
    </source>
</evidence>